<dbReference type="NCBIfam" id="TIGR01459">
    <property type="entry name" value="HAD-SF-IIA-hyp4"/>
    <property type="match status" value="1"/>
</dbReference>
<dbReference type="Pfam" id="PF13242">
    <property type="entry name" value="Hydrolase_like"/>
    <property type="match status" value="1"/>
</dbReference>
<dbReference type="STRING" id="89524.SAMN05444370_101304"/>
<evidence type="ECO:0000313" key="1">
    <source>
        <dbReference type="EMBL" id="SDZ77856.1"/>
    </source>
</evidence>
<dbReference type="Pfam" id="PF13344">
    <property type="entry name" value="Hydrolase_6"/>
    <property type="match status" value="1"/>
</dbReference>
<dbReference type="InterPro" id="IPR023214">
    <property type="entry name" value="HAD_sf"/>
</dbReference>
<accession>A0A1H3VSV6</accession>
<dbReference type="GO" id="GO:0016791">
    <property type="term" value="F:phosphatase activity"/>
    <property type="evidence" value="ECO:0007669"/>
    <property type="project" value="TreeGrafter"/>
</dbReference>
<organism evidence="1 2">
    <name type="scientific">Rubrimonas cliftonensis</name>
    <dbReference type="NCBI Taxonomy" id="89524"/>
    <lineage>
        <taxon>Bacteria</taxon>
        <taxon>Pseudomonadati</taxon>
        <taxon>Pseudomonadota</taxon>
        <taxon>Alphaproteobacteria</taxon>
        <taxon>Rhodobacterales</taxon>
        <taxon>Paracoccaceae</taxon>
        <taxon>Rubrimonas</taxon>
    </lineage>
</organism>
<dbReference type="EMBL" id="FNQM01000001">
    <property type="protein sequence ID" value="SDZ77856.1"/>
    <property type="molecule type" value="Genomic_DNA"/>
</dbReference>
<dbReference type="PANTHER" id="PTHR19288">
    <property type="entry name" value="4-NITROPHENYLPHOSPHATASE-RELATED"/>
    <property type="match status" value="1"/>
</dbReference>
<dbReference type="PANTHER" id="PTHR19288:SF90">
    <property type="entry name" value="OS08G0542600 PROTEIN"/>
    <property type="match status" value="1"/>
</dbReference>
<proteinExistence type="predicted"/>
<dbReference type="NCBIfam" id="TIGR01460">
    <property type="entry name" value="HAD-SF-IIA"/>
    <property type="match status" value="1"/>
</dbReference>
<dbReference type="InterPro" id="IPR006357">
    <property type="entry name" value="HAD-SF_hydro_IIA"/>
</dbReference>
<keyword evidence="2" id="KW-1185">Reference proteome</keyword>
<reference evidence="1 2" key="1">
    <citation type="submission" date="2016-10" db="EMBL/GenBank/DDBJ databases">
        <authorList>
            <person name="de Groot N.N."/>
        </authorList>
    </citation>
    <scope>NUCLEOTIDE SEQUENCE [LARGE SCALE GENOMIC DNA]</scope>
    <source>
        <strain evidence="1 2">DSM 15345</strain>
    </source>
</reference>
<dbReference type="GO" id="GO:0005737">
    <property type="term" value="C:cytoplasm"/>
    <property type="evidence" value="ECO:0007669"/>
    <property type="project" value="TreeGrafter"/>
</dbReference>
<dbReference type="InterPro" id="IPR036412">
    <property type="entry name" value="HAD-like_sf"/>
</dbReference>
<dbReference type="InterPro" id="IPR006356">
    <property type="entry name" value="HAD-SF_hydro_IIA_hyp3"/>
</dbReference>
<dbReference type="SUPFAM" id="SSF56784">
    <property type="entry name" value="HAD-like"/>
    <property type="match status" value="1"/>
</dbReference>
<dbReference type="Proteomes" id="UP000198703">
    <property type="component" value="Unassembled WGS sequence"/>
</dbReference>
<dbReference type="RefSeq" id="WP_093247708.1">
    <property type="nucleotide sequence ID" value="NZ_FNQM01000001.1"/>
</dbReference>
<sequence>MTRIIESLEDVADHYDALYCDLWGCYHNGLAPYPAAVAALRAFRAAGKTVILMTNAPRSADQVAGHLARMGAPTDTHDAIVSSGDAARAEVASHRFGRRVHYLGPERDLSFFDGAEVELVAAEKAESVIAVGLRDDSFETPAHYADDIALWKSRALPMLCANPDLIVDRGETRLYCAGAVAAAYEAAGGVVTHSGKPHAPIYRLGAARLNDLCGAGPHRVLAVGDGIRTDVLGGLNHGFDSIFLAGGIAHDVIGGDPENPDPEAVARFIAAEGVRPTYAMGRLR</sequence>
<keyword evidence="1" id="KW-0378">Hydrolase</keyword>
<name>A0A1H3VSV6_9RHOB</name>
<gene>
    <name evidence="1" type="ORF">SAMN05444370_101304</name>
</gene>
<dbReference type="AlphaFoldDB" id="A0A1H3VSV6"/>
<dbReference type="OrthoDB" id="9791073at2"/>
<protein>
    <submittedName>
        <fullName evidence="1">HAD-superfamily class IIA hydrolase, TIGR01459</fullName>
    </submittedName>
</protein>
<evidence type="ECO:0000313" key="2">
    <source>
        <dbReference type="Proteomes" id="UP000198703"/>
    </source>
</evidence>
<dbReference type="Gene3D" id="3.40.50.1000">
    <property type="entry name" value="HAD superfamily/HAD-like"/>
    <property type="match status" value="2"/>
</dbReference>